<evidence type="ECO:0000256" key="9">
    <source>
        <dbReference type="ARBA" id="ARBA00023157"/>
    </source>
</evidence>
<evidence type="ECO:0000256" key="11">
    <source>
        <dbReference type="ARBA" id="ARBA00023180"/>
    </source>
</evidence>
<keyword evidence="4 13" id="KW-0812">Transmembrane</keyword>
<dbReference type="Gene3D" id="1.20.1070.10">
    <property type="entry name" value="Rhodopsin 7-helix transmembrane proteins"/>
    <property type="match status" value="2"/>
</dbReference>
<keyword evidence="6 14" id="KW-1133">Transmembrane helix</keyword>
<feature type="transmembrane region" description="Helical" evidence="14">
    <location>
        <begin position="61"/>
        <end position="82"/>
    </location>
</feature>
<dbReference type="FunCoup" id="A0A803JVA7">
    <property type="interactions" value="188"/>
</dbReference>
<dbReference type="PANTHER" id="PTHR24242">
    <property type="entry name" value="G-PROTEIN COUPLED RECEPTOR"/>
    <property type="match status" value="1"/>
</dbReference>
<dbReference type="Pfam" id="PF13853">
    <property type="entry name" value="7tm_4"/>
    <property type="match status" value="2"/>
</dbReference>
<keyword evidence="12 13" id="KW-0807">Transducer</keyword>
<evidence type="ECO:0000313" key="16">
    <source>
        <dbReference type="Ensembl" id="ENSXETP00000111955"/>
    </source>
</evidence>
<evidence type="ECO:0000256" key="7">
    <source>
        <dbReference type="ARBA" id="ARBA00023040"/>
    </source>
</evidence>
<dbReference type="InterPro" id="IPR000276">
    <property type="entry name" value="GPCR_Rhodpsn"/>
</dbReference>
<reference evidence="16" key="1">
    <citation type="journal article" date="2010" name="Science">
        <title>The genome of the Western clawed frog Xenopus tropicalis.</title>
        <authorList>
            <person name="Hellsten U."/>
            <person name="Harland R.M."/>
            <person name="Gilchrist M.J."/>
            <person name="Hendrix D."/>
            <person name="Jurka J."/>
            <person name="Kapitonov V."/>
            <person name="Ovcharenko I."/>
            <person name="Putnam N.H."/>
            <person name="Shu S."/>
            <person name="Taher L."/>
            <person name="Blitz I.L."/>
            <person name="Blumberg B."/>
            <person name="Dichmann D.S."/>
            <person name="Dubchak I."/>
            <person name="Amaya E."/>
            <person name="Detter J.C."/>
            <person name="Fletcher R."/>
            <person name="Gerhard D.S."/>
            <person name="Goodstein D."/>
            <person name="Graves T."/>
            <person name="Grigoriev I.V."/>
            <person name="Grimwood J."/>
            <person name="Kawashima T."/>
            <person name="Lindquist E."/>
            <person name="Lucas S.M."/>
            <person name="Mead P.E."/>
            <person name="Mitros T."/>
            <person name="Ogino H."/>
            <person name="Ohta Y."/>
            <person name="Poliakov A.V."/>
            <person name="Pollet N."/>
            <person name="Robert J."/>
            <person name="Salamov A."/>
            <person name="Sater A.K."/>
            <person name="Schmutz J."/>
            <person name="Terry A."/>
            <person name="Vize P.D."/>
            <person name="Warren W.C."/>
            <person name="Wells D."/>
            <person name="Wills A."/>
            <person name="Wilson R.K."/>
            <person name="Zimmerman L.B."/>
            <person name="Zorn A.M."/>
            <person name="Grainger R."/>
            <person name="Grammer T."/>
            <person name="Khokha M.K."/>
            <person name="Richardson P.M."/>
            <person name="Rokhsar D.S."/>
        </authorList>
    </citation>
    <scope>NUCLEOTIDE SEQUENCE [LARGE SCALE GENOMIC DNA]</scope>
    <source>
        <strain evidence="16">Nigerian</strain>
    </source>
</reference>
<comment type="subcellular location">
    <subcellularLocation>
        <location evidence="1">Cell membrane</location>
        <topology evidence="1">Multi-pass membrane protein</topology>
    </subcellularLocation>
</comment>
<evidence type="ECO:0000256" key="13">
    <source>
        <dbReference type="RuleBase" id="RU000688"/>
    </source>
</evidence>
<evidence type="ECO:0000256" key="3">
    <source>
        <dbReference type="ARBA" id="ARBA00022606"/>
    </source>
</evidence>
<evidence type="ECO:0000256" key="1">
    <source>
        <dbReference type="ARBA" id="ARBA00004651"/>
    </source>
</evidence>
<feature type="transmembrane region" description="Helical" evidence="14">
    <location>
        <begin position="142"/>
        <end position="162"/>
    </location>
</feature>
<dbReference type="GeneTree" id="ENSGT01150000286948"/>
<keyword evidence="11" id="KW-0325">Glycoprotein</keyword>
<dbReference type="InterPro" id="IPR000725">
    <property type="entry name" value="Olfact_rcpt"/>
</dbReference>
<dbReference type="GO" id="GO:0004930">
    <property type="term" value="F:G protein-coupled receptor activity"/>
    <property type="evidence" value="ECO:0007669"/>
    <property type="project" value="UniProtKB-KW"/>
</dbReference>
<comment type="similarity">
    <text evidence="13">Belongs to the G-protein coupled receptor 1 family.</text>
</comment>
<dbReference type="FunFam" id="1.20.1070.10:FF:000010">
    <property type="entry name" value="Olfactory receptor"/>
    <property type="match status" value="1"/>
</dbReference>
<protein>
    <recommendedName>
        <fullName evidence="15">G-protein coupled receptors family 1 profile domain-containing protein</fullName>
    </recommendedName>
</protein>
<evidence type="ECO:0000256" key="10">
    <source>
        <dbReference type="ARBA" id="ARBA00023170"/>
    </source>
</evidence>
<feature type="transmembrane region" description="Helical" evidence="14">
    <location>
        <begin position="102"/>
        <end position="121"/>
    </location>
</feature>
<accession>A0A803JVA7</accession>
<evidence type="ECO:0000256" key="12">
    <source>
        <dbReference type="ARBA" id="ARBA00023224"/>
    </source>
</evidence>
<evidence type="ECO:0000259" key="15">
    <source>
        <dbReference type="PROSITE" id="PS50262"/>
    </source>
</evidence>
<dbReference type="InParanoid" id="A0A803JVA7"/>
<feature type="transmembrane region" description="Helical" evidence="14">
    <location>
        <begin position="334"/>
        <end position="358"/>
    </location>
</feature>
<name>A0A803JVA7_XENTR</name>
<evidence type="ECO:0000256" key="6">
    <source>
        <dbReference type="ARBA" id="ARBA00022989"/>
    </source>
</evidence>
<dbReference type="InterPro" id="IPR050939">
    <property type="entry name" value="Olfactory_GPCR1"/>
</dbReference>
<feature type="domain" description="G-protein coupled receptors family 1 profile" evidence="15">
    <location>
        <begin position="291"/>
        <end position="387"/>
    </location>
</feature>
<feature type="transmembrane region" description="Helical" evidence="14">
    <location>
        <begin position="28"/>
        <end position="54"/>
    </location>
</feature>
<keyword evidence="8 14" id="KW-0472">Membrane</keyword>
<feature type="transmembrane region" description="Helical" evidence="14">
    <location>
        <begin position="301"/>
        <end position="322"/>
    </location>
</feature>
<dbReference type="PROSITE" id="PS50262">
    <property type="entry name" value="G_PROTEIN_RECEP_F1_2"/>
    <property type="match status" value="2"/>
</dbReference>
<proteinExistence type="inferred from homology"/>
<evidence type="ECO:0000256" key="14">
    <source>
        <dbReference type="SAM" id="Phobius"/>
    </source>
</evidence>
<dbReference type="InterPro" id="IPR017452">
    <property type="entry name" value="GPCR_Rhodpsn_7TM"/>
</dbReference>
<keyword evidence="10 13" id="KW-0675">Receptor</keyword>
<feature type="transmembrane region" description="Helical" evidence="14">
    <location>
        <begin position="370"/>
        <end position="389"/>
    </location>
</feature>
<keyword evidence="5" id="KW-0552">Olfaction</keyword>
<evidence type="ECO:0000256" key="2">
    <source>
        <dbReference type="ARBA" id="ARBA00022475"/>
    </source>
</evidence>
<feature type="transmembrane region" description="Helical" evidence="14">
    <location>
        <begin position="239"/>
        <end position="262"/>
    </location>
</feature>
<keyword evidence="9" id="KW-1015">Disulfide bond</keyword>
<evidence type="ECO:0000256" key="4">
    <source>
        <dbReference type="ARBA" id="ARBA00022692"/>
    </source>
</evidence>
<keyword evidence="7 13" id="KW-0297">G-protein coupled receptor</keyword>
<keyword evidence="3" id="KW-0716">Sensory transduction</keyword>
<dbReference type="SUPFAM" id="SSF81321">
    <property type="entry name" value="Family A G protein-coupled receptor-like"/>
    <property type="match status" value="2"/>
</dbReference>
<dbReference type="PRINTS" id="PR00245">
    <property type="entry name" value="OLFACTORYR"/>
</dbReference>
<dbReference type="PANTHER" id="PTHR24242:SF384">
    <property type="entry name" value="OLFACTORY RECEPTOR"/>
    <property type="match status" value="1"/>
</dbReference>
<sequence>AVVFSSSLSRLSHFTILGFYELVNFKGILLPGLLLIYLWTVAGNLTIIMLVTFCQSLYSPMYFFLGHLSCCDLLLTTVIVPLMLDSIVREVTITFVGCLTQFYLFGSLAATECFILSVMSYDRYLAICQPLHYSSAMNLKRCFHLAFWCWVLAFMLMLLTAVQVGRLKFCGPNVIDHFFCDLAPLLQLSCSDTAFVEAENLIGGLPASILPLAFITATYIIILRAILRIPSSTGKQKAFYTCSSHLTVVCVYYGSLIVAYLFLSKGHSLSLNKVLSLLYTVLTPLLNPVIYSLRSKEIKRALFFVFTFIYIIATYISIFIAILKIKSTMARKKAFSTCSSHLTVFCTYYGTMISLYVTPSGRQSVKVNKTLSLLYSVVTPLLNPIIYSFRSAEIRKALASIIFRKTGNKKVYNN</sequence>
<dbReference type="PRINTS" id="PR00237">
    <property type="entry name" value="GPCRRHODOPSN"/>
</dbReference>
<feature type="domain" description="G-protein coupled receptors family 1 profile" evidence="15">
    <location>
        <begin position="43"/>
        <end position="291"/>
    </location>
</feature>
<reference evidence="16" key="2">
    <citation type="submission" date="2021-03" db="UniProtKB">
        <authorList>
            <consortium name="Ensembl"/>
        </authorList>
    </citation>
    <scope>IDENTIFICATION</scope>
</reference>
<dbReference type="GO" id="GO:0005886">
    <property type="term" value="C:plasma membrane"/>
    <property type="evidence" value="ECO:0007669"/>
    <property type="project" value="UniProtKB-SubCell"/>
</dbReference>
<dbReference type="AlphaFoldDB" id="A0A803JVA7"/>
<evidence type="ECO:0000256" key="5">
    <source>
        <dbReference type="ARBA" id="ARBA00022725"/>
    </source>
</evidence>
<keyword evidence="2" id="KW-1003">Cell membrane</keyword>
<dbReference type="GO" id="GO:0004984">
    <property type="term" value="F:olfactory receptor activity"/>
    <property type="evidence" value="ECO:0007669"/>
    <property type="project" value="InterPro"/>
</dbReference>
<dbReference type="Ensembl" id="ENSXETT00000120089">
    <property type="protein sequence ID" value="ENSXETP00000111955"/>
    <property type="gene ID" value="ENSXETG00000044052"/>
</dbReference>
<dbReference type="PROSITE" id="PS00237">
    <property type="entry name" value="G_PROTEIN_RECEP_F1_1"/>
    <property type="match status" value="1"/>
</dbReference>
<feature type="transmembrane region" description="Helical" evidence="14">
    <location>
        <begin position="209"/>
        <end position="227"/>
    </location>
</feature>
<evidence type="ECO:0000256" key="8">
    <source>
        <dbReference type="ARBA" id="ARBA00023136"/>
    </source>
</evidence>
<organism evidence="16">
    <name type="scientific">Xenopus tropicalis</name>
    <name type="common">Western clawed frog</name>
    <name type="synonym">Silurana tropicalis</name>
    <dbReference type="NCBI Taxonomy" id="8364"/>
    <lineage>
        <taxon>Eukaryota</taxon>
        <taxon>Metazoa</taxon>
        <taxon>Chordata</taxon>
        <taxon>Craniata</taxon>
        <taxon>Vertebrata</taxon>
        <taxon>Euteleostomi</taxon>
        <taxon>Amphibia</taxon>
        <taxon>Batrachia</taxon>
        <taxon>Anura</taxon>
        <taxon>Pipoidea</taxon>
        <taxon>Pipidae</taxon>
        <taxon>Xenopodinae</taxon>
        <taxon>Xenopus</taxon>
        <taxon>Silurana</taxon>
    </lineage>
</organism>